<keyword evidence="1" id="KW-0812">Transmembrane</keyword>
<dbReference type="AlphaFoldDB" id="A0A8T4LB99"/>
<reference evidence="2" key="2">
    <citation type="submission" date="2021-05" db="EMBL/GenBank/DDBJ databases">
        <title>Protein family content uncovers lineage relationships and bacterial pathway maintenance mechanisms in DPANN archaea.</title>
        <authorList>
            <person name="Castelle C.J."/>
            <person name="Meheust R."/>
            <person name="Jaffe A.L."/>
            <person name="Seitz K."/>
            <person name="Gong X."/>
            <person name="Baker B.J."/>
            <person name="Banfield J.F."/>
        </authorList>
    </citation>
    <scope>NUCLEOTIDE SEQUENCE</scope>
    <source>
        <strain evidence="2">RIFCSPLOWO2_01_FULL_AR10_48_17</strain>
    </source>
</reference>
<protein>
    <submittedName>
        <fullName evidence="2">Uncharacterized protein</fullName>
    </submittedName>
</protein>
<feature type="transmembrane region" description="Helical" evidence="1">
    <location>
        <begin position="20"/>
        <end position="38"/>
    </location>
</feature>
<comment type="caution">
    <text evidence="2">The sequence shown here is derived from an EMBL/GenBank/DDBJ whole genome shotgun (WGS) entry which is preliminary data.</text>
</comment>
<keyword evidence="1" id="KW-0472">Membrane</keyword>
<dbReference type="EMBL" id="JAGVWC010000011">
    <property type="protein sequence ID" value="MBS3061980.1"/>
    <property type="molecule type" value="Genomic_DNA"/>
</dbReference>
<keyword evidence="1" id="KW-1133">Transmembrane helix</keyword>
<evidence type="ECO:0000256" key="1">
    <source>
        <dbReference type="SAM" id="Phobius"/>
    </source>
</evidence>
<evidence type="ECO:0000313" key="2">
    <source>
        <dbReference type="EMBL" id="MBS3061980.1"/>
    </source>
</evidence>
<dbReference type="Proteomes" id="UP000675968">
    <property type="component" value="Unassembled WGS sequence"/>
</dbReference>
<reference evidence="2" key="1">
    <citation type="submission" date="2021-03" db="EMBL/GenBank/DDBJ databases">
        <authorList>
            <person name="Jaffe A."/>
        </authorList>
    </citation>
    <scope>NUCLEOTIDE SEQUENCE</scope>
    <source>
        <strain evidence="2">RIFCSPLOWO2_01_FULL_AR10_48_17</strain>
    </source>
</reference>
<proteinExistence type="predicted"/>
<evidence type="ECO:0000313" key="3">
    <source>
        <dbReference type="Proteomes" id="UP000675968"/>
    </source>
</evidence>
<name>A0A8T4LB99_9ARCH</name>
<gene>
    <name evidence="2" type="ORF">J4215_05350</name>
</gene>
<sequence length="169" mass="18331">MGIYDSLPQLDLDMDSAKKYAAIVAAIVVVGCLAFVLFTQNNTAFSIFSFLNGNPIDAKFDGPINLSIGSDGLPVKTSTNLVVTLTNPSNQPARDVSILVRASDDQALIIYPSSRVIPVLDKTRNAQFTIRPNPVQPALSGTYLIEIQAFVGDKEYSKQIELQVKTNEP</sequence>
<organism evidence="2 3">
    <name type="scientific">Candidatus Iainarchaeum sp</name>
    <dbReference type="NCBI Taxonomy" id="3101447"/>
    <lineage>
        <taxon>Archaea</taxon>
        <taxon>Candidatus Iainarchaeota</taxon>
        <taxon>Candidatus Iainarchaeia</taxon>
        <taxon>Candidatus Iainarchaeales</taxon>
        <taxon>Candidatus Iainarchaeaceae</taxon>
        <taxon>Candidatus Iainarchaeum</taxon>
    </lineage>
</organism>
<accession>A0A8T4LB99</accession>